<keyword evidence="3 7" id="KW-0418">Kinase</keyword>
<dbReference type="InterPro" id="IPR007373">
    <property type="entry name" value="Thiamin_PyroPKinase_B1-bd"/>
</dbReference>
<dbReference type="EMBL" id="ASWJ01000001">
    <property type="protein sequence ID" value="EOW87718.1"/>
    <property type="molecule type" value="Genomic_DNA"/>
</dbReference>
<dbReference type="SUPFAM" id="SSF63999">
    <property type="entry name" value="Thiamin pyrophosphokinase, catalytic domain"/>
    <property type="match status" value="1"/>
</dbReference>
<organism evidence="7 8">
    <name type="scientific">Enterococcus columbae DSM 7374 = ATCC 51263</name>
    <dbReference type="NCBI Taxonomy" id="1121865"/>
    <lineage>
        <taxon>Bacteria</taxon>
        <taxon>Bacillati</taxon>
        <taxon>Bacillota</taxon>
        <taxon>Bacilli</taxon>
        <taxon>Lactobacillales</taxon>
        <taxon>Enterococcaceae</taxon>
        <taxon>Enterococcus</taxon>
    </lineage>
</organism>
<dbReference type="Pfam" id="PF04263">
    <property type="entry name" value="TPK_catalytic"/>
    <property type="match status" value="1"/>
</dbReference>
<dbReference type="GO" id="GO:0009229">
    <property type="term" value="P:thiamine diphosphate biosynthetic process"/>
    <property type="evidence" value="ECO:0007669"/>
    <property type="project" value="InterPro"/>
</dbReference>
<protein>
    <recommendedName>
        <fullName evidence="5">Thiamine diphosphokinase</fullName>
        <ecNumber evidence="5">2.7.6.2</ecNumber>
    </recommendedName>
</protein>
<dbReference type="Proteomes" id="UP000014113">
    <property type="component" value="Unassembled WGS sequence"/>
</dbReference>
<dbReference type="PANTHER" id="PTHR41299:SF1">
    <property type="entry name" value="THIAMINE PYROPHOSPHOKINASE"/>
    <property type="match status" value="1"/>
</dbReference>
<dbReference type="RefSeq" id="WP_016184364.1">
    <property type="nucleotide sequence ID" value="NZ_JXKI01000043.1"/>
</dbReference>
<reference evidence="7 8" key="1">
    <citation type="submission" date="2013-03" db="EMBL/GenBank/DDBJ databases">
        <title>The Genome Sequence of Enterococcus columbae ATCC_51263 (PacBio/Illumina hybrid assembly).</title>
        <authorList>
            <consortium name="The Broad Institute Genomics Platform"/>
            <consortium name="The Broad Institute Genome Sequencing Center for Infectious Disease"/>
            <person name="Earl A."/>
            <person name="Russ C."/>
            <person name="Gilmore M."/>
            <person name="Surin D."/>
            <person name="Walker B."/>
            <person name="Young S."/>
            <person name="Zeng Q."/>
            <person name="Gargeya S."/>
            <person name="Fitzgerald M."/>
            <person name="Haas B."/>
            <person name="Abouelleil A."/>
            <person name="Allen A.W."/>
            <person name="Alvarado L."/>
            <person name="Arachchi H.M."/>
            <person name="Berlin A.M."/>
            <person name="Chapman S.B."/>
            <person name="Gainer-Dewar J."/>
            <person name="Goldberg J."/>
            <person name="Griggs A."/>
            <person name="Gujja S."/>
            <person name="Hansen M."/>
            <person name="Howarth C."/>
            <person name="Imamovic A."/>
            <person name="Ireland A."/>
            <person name="Larimer J."/>
            <person name="McCowan C."/>
            <person name="Murphy C."/>
            <person name="Pearson M."/>
            <person name="Poon T.W."/>
            <person name="Priest M."/>
            <person name="Roberts A."/>
            <person name="Saif S."/>
            <person name="Shea T."/>
            <person name="Sisk P."/>
            <person name="Sykes S."/>
            <person name="Wortman J."/>
            <person name="Nusbaum C."/>
            <person name="Birren B."/>
        </authorList>
    </citation>
    <scope>NUCLEOTIDE SEQUENCE [LARGE SCALE GENOMIC DNA]</scope>
    <source>
        <strain evidence="7 8">ATCC 51263</strain>
    </source>
</reference>
<dbReference type="GO" id="GO:0030975">
    <property type="term" value="F:thiamine binding"/>
    <property type="evidence" value="ECO:0007669"/>
    <property type="project" value="InterPro"/>
</dbReference>
<dbReference type="eggNOG" id="COG1564">
    <property type="taxonomic scope" value="Bacteria"/>
</dbReference>
<evidence type="ECO:0000256" key="3">
    <source>
        <dbReference type="ARBA" id="ARBA00022777"/>
    </source>
</evidence>
<dbReference type="InterPro" id="IPR036759">
    <property type="entry name" value="TPK_catalytic_sf"/>
</dbReference>
<keyword evidence="4" id="KW-0067">ATP-binding</keyword>
<dbReference type="STRING" id="1121865.OMW_02271"/>
<keyword evidence="2" id="KW-0547">Nucleotide-binding</keyword>
<name>S1NPR5_9ENTE</name>
<evidence type="ECO:0000256" key="2">
    <source>
        <dbReference type="ARBA" id="ARBA00022741"/>
    </source>
</evidence>
<dbReference type="CDD" id="cd07995">
    <property type="entry name" value="TPK"/>
    <property type="match status" value="1"/>
</dbReference>
<dbReference type="Pfam" id="PF04265">
    <property type="entry name" value="TPK_B1_binding"/>
    <property type="match status" value="1"/>
</dbReference>
<evidence type="ECO:0000259" key="6">
    <source>
        <dbReference type="SMART" id="SM00983"/>
    </source>
</evidence>
<dbReference type="Gene3D" id="3.40.50.10240">
    <property type="entry name" value="Thiamin pyrophosphokinase, catalytic domain"/>
    <property type="match status" value="1"/>
</dbReference>
<dbReference type="EC" id="2.7.6.2" evidence="5"/>
<comment type="caution">
    <text evidence="7">The sequence shown here is derived from an EMBL/GenBank/DDBJ whole genome shotgun (WGS) entry which is preliminary data.</text>
</comment>
<dbReference type="GO" id="GO:0005524">
    <property type="term" value="F:ATP binding"/>
    <property type="evidence" value="ECO:0007669"/>
    <property type="project" value="UniProtKB-KW"/>
</dbReference>
<sequence length="212" mass="24170">MKLLIVGGGSPKTWPDKLTDFDFYIGVDRGSLYLLEAQLPLDLAVGDFDSLTESERQRVFAKSRAHVQAPAEKDDTDTQLALLWATQHYPEAQYTCIGLTGGRIDHFLANLWMVLEPRFAKFIPQICLLDQQNSIHFYLPGEYTIYREKSKKYLAYVCLTPMQSLSLYDSKYTLDQQRITYPIAYASNEFLTNTARFVFSDGILAVIQSKDA</sequence>
<dbReference type="InterPro" id="IPR053149">
    <property type="entry name" value="TPK"/>
</dbReference>
<dbReference type="SMART" id="SM00983">
    <property type="entry name" value="TPK_B1_binding"/>
    <property type="match status" value="1"/>
</dbReference>
<dbReference type="OrthoDB" id="9804377at2"/>
<proteinExistence type="predicted"/>
<evidence type="ECO:0000256" key="4">
    <source>
        <dbReference type="ARBA" id="ARBA00022840"/>
    </source>
</evidence>
<evidence type="ECO:0000256" key="1">
    <source>
        <dbReference type="ARBA" id="ARBA00022679"/>
    </source>
</evidence>
<gene>
    <name evidence="7" type="ORF">I568_00004</name>
</gene>
<evidence type="ECO:0000313" key="7">
    <source>
        <dbReference type="EMBL" id="EOW87718.1"/>
    </source>
</evidence>
<accession>S1NPR5</accession>
<dbReference type="GO" id="GO:0004788">
    <property type="term" value="F:thiamine diphosphokinase activity"/>
    <property type="evidence" value="ECO:0007669"/>
    <property type="project" value="UniProtKB-UniRule"/>
</dbReference>
<dbReference type="PANTHER" id="PTHR41299">
    <property type="entry name" value="THIAMINE PYROPHOSPHOKINASE"/>
    <property type="match status" value="1"/>
</dbReference>
<dbReference type="InterPro" id="IPR006282">
    <property type="entry name" value="Thi_PPkinase"/>
</dbReference>
<keyword evidence="1" id="KW-0808">Transferase</keyword>
<dbReference type="GO" id="GO:0016301">
    <property type="term" value="F:kinase activity"/>
    <property type="evidence" value="ECO:0007669"/>
    <property type="project" value="UniProtKB-KW"/>
</dbReference>
<dbReference type="InterPro" id="IPR007371">
    <property type="entry name" value="TPK_catalytic"/>
</dbReference>
<dbReference type="NCBIfam" id="TIGR01378">
    <property type="entry name" value="thi_PPkinase"/>
    <property type="match status" value="1"/>
</dbReference>
<feature type="domain" description="Thiamin pyrophosphokinase thiamin-binding" evidence="6">
    <location>
        <begin position="141"/>
        <end position="205"/>
    </location>
</feature>
<dbReference type="AlphaFoldDB" id="S1NPR5"/>
<dbReference type="GO" id="GO:0006772">
    <property type="term" value="P:thiamine metabolic process"/>
    <property type="evidence" value="ECO:0007669"/>
    <property type="project" value="UniProtKB-UniRule"/>
</dbReference>
<evidence type="ECO:0000313" key="8">
    <source>
        <dbReference type="Proteomes" id="UP000014113"/>
    </source>
</evidence>
<keyword evidence="8" id="KW-1185">Reference proteome</keyword>
<dbReference type="PATRIC" id="fig|1121865.3.peg.2215"/>
<evidence type="ECO:0000256" key="5">
    <source>
        <dbReference type="NCBIfam" id="TIGR01378"/>
    </source>
</evidence>